<dbReference type="Pfam" id="PF03551">
    <property type="entry name" value="PadR"/>
    <property type="match status" value="1"/>
</dbReference>
<protein>
    <recommendedName>
        <fullName evidence="6">PadR family transcriptional regulator</fullName>
    </recommendedName>
</protein>
<gene>
    <name evidence="4" type="ORF">CBF30_08955</name>
</gene>
<dbReference type="EMBL" id="NGJZ01000002">
    <property type="protein sequence ID" value="RSU07367.1"/>
    <property type="molecule type" value="Genomic_DNA"/>
</dbReference>
<evidence type="ECO:0008006" key="6">
    <source>
        <dbReference type="Google" id="ProtNLM"/>
    </source>
</evidence>
<sequence length="184" mass="22140">MNKLAHILLGLLYRKPCSGYELQKLLNLIWQAHHSQIYPLLAKLEKNHFVYFEETKDKPAKKIYFLTALGKEKVENWLDEPTPFTLAKDEWVAKVYIIGSIDIELGKKLFYEREKYLQEQIKNCQQKLETMEQRKENIEYYQHDFGRYLVVVRRIGLLKEELNWCAWAKESYQEFLTLKKCETK</sequence>
<dbReference type="InterPro" id="IPR018309">
    <property type="entry name" value="Tscrpt_reg_PadR_C"/>
</dbReference>
<comment type="caution">
    <text evidence="4">The sequence shown here is derived from an EMBL/GenBank/DDBJ whole genome shotgun (WGS) entry which is preliminary data.</text>
</comment>
<dbReference type="Pfam" id="PF10400">
    <property type="entry name" value="Vir_act_alpha_C"/>
    <property type="match status" value="1"/>
</dbReference>
<feature type="domain" description="Transcription regulator PadR N-terminal" evidence="2">
    <location>
        <begin position="8"/>
        <end position="75"/>
    </location>
</feature>
<dbReference type="Gene3D" id="1.10.10.10">
    <property type="entry name" value="Winged helix-like DNA-binding domain superfamily/Winged helix DNA-binding domain"/>
    <property type="match status" value="1"/>
</dbReference>
<keyword evidence="5" id="KW-1185">Reference proteome</keyword>
<dbReference type="PANTHER" id="PTHR43252:SF4">
    <property type="entry name" value="TRANSCRIPTIONAL REGULATORY PROTEIN"/>
    <property type="match status" value="1"/>
</dbReference>
<feature type="domain" description="Transcription regulator PadR C-terminal" evidence="3">
    <location>
        <begin position="88"/>
        <end position="170"/>
    </location>
</feature>
<dbReference type="InterPro" id="IPR005149">
    <property type="entry name" value="Tscrpt_reg_PadR_N"/>
</dbReference>
<dbReference type="InterPro" id="IPR036390">
    <property type="entry name" value="WH_DNA-bd_sf"/>
</dbReference>
<reference evidence="4 5" key="1">
    <citation type="submission" date="2017-05" db="EMBL/GenBank/DDBJ databases">
        <title>Vagococcus spp. assemblies.</title>
        <authorList>
            <person name="Gulvik C.A."/>
        </authorList>
    </citation>
    <scope>NUCLEOTIDE SEQUENCE [LARGE SCALE GENOMIC DNA]</scope>
    <source>
        <strain evidence="4 5">DSM 24756</strain>
    </source>
</reference>
<feature type="coiled-coil region" evidence="1">
    <location>
        <begin position="114"/>
        <end position="141"/>
    </location>
</feature>
<evidence type="ECO:0000313" key="5">
    <source>
        <dbReference type="Proteomes" id="UP000288669"/>
    </source>
</evidence>
<dbReference type="InterPro" id="IPR036388">
    <property type="entry name" value="WH-like_DNA-bd_sf"/>
</dbReference>
<name>A0A430AHX1_9ENTE</name>
<accession>A0A430AHX1</accession>
<dbReference type="PANTHER" id="PTHR43252">
    <property type="entry name" value="TRANSCRIPTIONAL REGULATOR YQJI"/>
    <property type="match status" value="1"/>
</dbReference>
<evidence type="ECO:0000256" key="1">
    <source>
        <dbReference type="SAM" id="Coils"/>
    </source>
</evidence>
<dbReference type="Proteomes" id="UP000288669">
    <property type="component" value="Unassembled WGS sequence"/>
</dbReference>
<organism evidence="4 5">
    <name type="scientific">Vagococcus entomophilus</name>
    <dbReference type="NCBI Taxonomy" id="1160095"/>
    <lineage>
        <taxon>Bacteria</taxon>
        <taxon>Bacillati</taxon>
        <taxon>Bacillota</taxon>
        <taxon>Bacilli</taxon>
        <taxon>Lactobacillales</taxon>
        <taxon>Enterococcaceae</taxon>
        <taxon>Vagococcus</taxon>
    </lineage>
</organism>
<proteinExistence type="predicted"/>
<dbReference type="AlphaFoldDB" id="A0A430AHX1"/>
<evidence type="ECO:0000259" key="3">
    <source>
        <dbReference type="Pfam" id="PF10400"/>
    </source>
</evidence>
<dbReference type="RefSeq" id="WP_126825412.1">
    <property type="nucleotide sequence ID" value="NZ_JBHLWU010000002.1"/>
</dbReference>
<evidence type="ECO:0000259" key="2">
    <source>
        <dbReference type="Pfam" id="PF03551"/>
    </source>
</evidence>
<dbReference type="SUPFAM" id="SSF46785">
    <property type="entry name" value="Winged helix' DNA-binding domain"/>
    <property type="match status" value="1"/>
</dbReference>
<evidence type="ECO:0000313" key="4">
    <source>
        <dbReference type="EMBL" id="RSU07367.1"/>
    </source>
</evidence>
<dbReference type="OrthoDB" id="9783723at2"/>
<keyword evidence="1" id="KW-0175">Coiled coil</keyword>